<organism evidence="2 3">
    <name type="scientific">Chlorella sorokiniana</name>
    <name type="common">Freshwater green alga</name>
    <dbReference type="NCBI Taxonomy" id="3076"/>
    <lineage>
        <taxon>Eukaryota</taxon>
        <taxon>Viridiplantae</taxon>
        <taxon>Chlorophyta</taxon>
        <taxon>core chlorophytes</taxon>
        <taxon>Trebouxiophyceae</taxon>
        <taxon>Chlorellales</taxon>
        <taxon>Chlorellaceae</taxon>
        <taxon>Chlorella clade</taxon>
        <taxon>Chlorella</taxon>
    </lineage>
</organism>
<dbReference type="STRING" id="3076.A0A2P6TU26"/>
<gene>
    <name evidence="2" type="ORF">C2E21_3392</name>
</gene>
<dbReference type="OrthoDB" id="534245at2759"/>
<dbReference type="InterPro" id="IPR036322">
    <property type="entry name" value="WD40_repeat_dom_sf"/>
</dbReference>
<dbReference type="AlphaFoldDB" id="A0A2P6TU26"/>
<comment type="caution">
    <text evidence="2">The sequence shown here is derived from an EMBL/GenBank/DDBJ whole genome shotgun (WGS) entry which is preliminary data.</text>
</comment>
<dbReference type="Gene3D" id="2.130.10.10">
    <property type="entry name" value="YVTN repeat-like/Quinoprotein amine dehydrogenase"/>
    <property type="match status" value="1"/>
</dbReference>
<reference evidence="2 3" key="1">
    <citation type="journal article" date="2018" name="Plant J.">
        <title>Genome sequences of Chlorella sorokiniana UTEX 1602 and Micractinium conductrix SAG 241.80: implications to maltose excretion by a green alga.</title>
        <authorList>
            <person name="Arriola M.B."/>
            <person name="Velmurugan N."/>
            <person name="Zhang Y."/>
            <person name="Plunkett M.H."/>
            <person name="Hondzo H."/>
            <person name="Barney B.M."/>
        </authorList>
    </citation>
    <scope>NUCLEOTIDE SEQUENCE [LARGE SCALE GENOMIC DNA]</scope>
    <source>
        <strain evidence="3">UTEX 1602</strain>
    </source>
</reference>
<dbReference type="Proteomes" id="UP000239899">
    <property type="component" value="Unassembled WGS sequence"/>
</dbReference>
<evidence type="ECO:0000256" key="1">
    <source>
        <dbReference type="SAM" id="MobiDB-lite"/>
    </source>
</evidence>
<dbReference type="InterPro" id="IPR015943">
    <property type="entry name" value="WD40/YVTN_repeat-like_dom_sf"/>
</dbReference>
<sequence length="435" mass="44359">MAEQPAKKRRMEAPPPPAHCSVLRLARHAVTLPDDALLSPGAAHSTRVAVAALPSADATEYQAFLASGRRVYSVAVPRSGAFVGGRGKEGVFIAEQGAPATAAELPALQLRAEVQHLALAEGGGGSAVLAAVDCYGRAVLAQARRGEGAAGLQVVAAHQLQPPDVLREPGWAGVAVAPGAPSQAAVARHFAKDVTLFDGPMAVRSIHTLYRPTAVQLLSPQLSVGPQGGPLVAVTEGPQLSIWDVRGHGRGARVAKLSPGPHHGHLYCIAASDGGGLPLIGAAGAERSVLVWEPRKWALLDRWSNCLKYEATGLHFSSGSPRLCFVGGMDYEVLCGEWGGNKASRLGGGNRAANATHTGLKTGPAAAAEGAPAAAAGDGGDGSSSGAAAGGSTLGRGVSFRGDSRWMGLAKAAGQDIVAGMTQSCQMYVAEFECR</sequence>
<dbReference type="PANTHER" id="PTHR47467:SF1">
    <property type="entry name" value="WD40 REPEAT-CONTAINING PROTEIN"/>
    <property type="match status" value="1"/>
</dbReference>
<dbReference type="PANTHER" id="PTHR47467">
    <property type="entry name" value="OS01G0867200 PROTEIN"/>
    <property type="match status" value="1"/>
</dbReference>
<accession>A0A2P6TU26</accession>
<dbReference type="EMBL" id="LHPG02000006">
    <property type="protein sequence ID" value="PRW57554.1"/>
    <property type="molecule type" value="Genomic_DNA"/>
</dbReference>
<name>A0A2P6TU26_CHLSO</name>
<dbReference type="SUPFAM" id="SSF50978">
    <property type="entry name" value="WD40 repeat-like"/>
    <property type="match status" value="1"/>
</dbReference>
<evidence type="ECO:0000313" key="2">
    <source>
        <dbReference type="EMBL" id="PRW57554.1"/>
    </source>
</evidence>
<feature type="compositionally biased region" description="Gly residues" evidence="1">
    <location>
        <begin position="377"/>
        <end position="390"/>
    </location>
</feature>
<evidence type="ECO:0000313" key="3">
    <source>
        <dbReference type="Proteomes" id="UP000239899"/>
    </source>
</evidence>
<feature type="region of interest" description="Disordered" evidence="1">
    <location>
        <begin position="371"/>
        <end position="390"/>
    </location>
</feature>
<keyword evidence="3" id="KW-1185">Reference proteome</keyword>
<protein>
    <submittedName>
        <fullName evidence="2">Uncharacterized protein</fullName>
    </submittedName>
</protein>
<proteinExistence type="predicted"/>